<accession>A0A451BGK0</accession>
<evidence type="ECO:0000313" key="2">
    <source>
        <dbReference type="EMBL" id="VFK35619.1"/>
    </source>
</evidence>
<reference evidence="3" key="1">
    <citation type="submission" date="2019-02" db="EMBL/GenBank/DDBJ databases">
        <authorList>
            <person name="Gruber-Vodicka R. H."/>
            <person name="Seah K. B. B."/>
        </authorList>
    </citation>
    <scope>NUCLEOTIDE SEQUENCE</scope>
    <source>
        <strain evidence="1">BECK_BZ197</strain>
        <strain evidence="3">BECK_BZ198</strain>
        <strain evidence="2">BECK_BZ199</strain>
    </source>
</reference>
<evidence type="ECO:0000313" key="3">
    <source>
        <dbReference type="EMBL" id="VFK77419.1"/>
    </source>
</evidence>
<dbReference type="EMBL" id="CAADFQ010000132">
    <property type="protein sequence ID" value="VFK35619.1"/>
    <property type="molecule type" value="Genomic_DNA"/>
</dbReference>
<dbReference type="EMBL" id="CAADGH010000136">
    <property type="protein sequence ID" value="VFK77419.1"/>
    <property type="molecule type" value="Genomic_DNA"/>
</dbReference>
<name>A0A451BGK0_9GAMM</name>
<protein>
    <submittedName>
        <fullName evidence="3">Uncharacterized protein</fullName>
    </submittedName>
</protein>
<evidence type="ECO:0000313" key="1">
    <source>
        <dbReference type="EMBL" id="VFK32882.1"/>
    </source>
</evidence>
<sequence>MEGAGIALSDLILRAQKVLIDGADGLHRDHLKVIIGPKRLLPGLYFSSPEKQQQLSEVWSDVLSFGIQILIEQVAVKALFKLSKNPIEIIDSSVLVLAVRQFPGEKRCSGLAFFRFSDIDNLPIQEIAEKQNPPHKGMDLLNSQSLYTGFLIILRQLVAKSAEILEKILIHCLFGIEMPSVRLVKPARRQPPEQGIQVFGVLCYFQDFDRRGFDLFPFLYRFHQARIERNGNGLDQNQHIRHALVPEKLTQVNAFRGRTRRIVFLAIQNGTALQTQNAIQSHFMPSPFQNGPIPENSGVLLESFWRIIEFHPGRNRFRRNRNHRCMPGFFRDIHRVVFSLRVVFRSPAGRYFIHFPLIFANDSSFRNLHITMQ</sequence>
<proteinExistence type="predicted"/>
<gene>
    <name evidence="1" type="ORF">BECKMB1821G_GA0114241_11291</name>
    <name evidence="3" type="ORF">BECKMB1821H_GA0114242_11361</name>
    <name evidence="2" type="ORF">BECKMB1821I_GA0114274_11321</name>
</gene>
<dbReference type="AlphaFoldDB" id="A0A451BGK0"/>
<dbReference type="EMBL" id="CAADFO010000129">
    <property type="protein sequence ID" value="VFK32882.1"/>
    <property type="molecule type" value="Genomic_DNA"/>
</dbReference>
<organism evidence="3">
    <name type="scientific">Candidatus Kentrum sp. MB</name>
    <dbReference type="NCBI Taxonomy" id="2138164"/>
    <lineage>
        <taxon>Bacteria</taxon>
        <taxon>Pseudomonadati</taxon>
        <taxon>Pseudomonadota</taxon>
        <taxon>Gammaproteobacteria</taxon>
        <taxon>Candidatus Kentrum</taxon>
    </lineage>
</organism>